<dbReference type="PRINTS" id="PR00260">
    <property type="entry name" value="CHEMTRNSDUCR"/>
</dbReference>
<protein>
    <submittedName>
        <fullName evidence="8">Methyl-accepting chemotaxis protein</fullName>
    </submittedName>
</protein>
<comment type="subcellular location">
    <subcellularLocation>
        <location evidence="1">Membrane</location>
    </subcellularLocation>
</comment>
<dbReference type="GO" id="GO:0006935">
    <property type="term" value="P:chemotaxis"/>
    <property type="evidence" value="ECO:0007669"/>
    <property type="project" value="UniProtKB-KW"/>
</dbReference>
<dbReference type="InterPro" id="IPR003660">
    <property type="entry name" value="HAMP_dom"/>
</dbReference>
<name>A0A1I1HQT4_9RHOB</name>
<dbReference type="STRING" id="517719.SAMN05421762_0254"/>
<evidence type="ECO:0000256" key="3">
    <source>
        <dbReference type="ARBA" id="ARBA00029447"/>
    </source>
</evidence>
<feature type="transmembrane region" description="Helical" evidence="5">
    <location>
        <begin position="42"/>
        <end position="59"/>
    </location>
</feature>
<dbReference type="Proteomes" id="UP000231644">
    <property type="component" value="Unassembled WGS sequence"/>
</dbReference>
<feature type="domain" description="Methyl-accepting transducer" evidence="6">
    <location>
        <begin position="255"/>
        <end position="484"/>
    </location>
</feature>
<evidence type="ECO:0000313" key="9">
    <source>
        <dbReference type="Proteomes" id="UP000231644"/>
    </source>
</evidence>
<dbReference type="RefSeq" id="WP_139199453.1">
    <property type="nucleotide sequence ID" value="NZ_FNZG01000002.1"/>
</dbReference>
<keyword evidence="2" id="KW-0145">Chemotaxis</keyword>
<dbReference type="OrthoDB" id="354287at2"/>
<organism evidence="8 9">
    <name type="scientific">Pseudooceanicola nitratireducens</name>
    <dbReference type="NCBI Taxonomy" id="517719"/>
    <lineage>
        <taxon>Bacteria</taxon>
        <taxon>Pseudomonadati</taxon>
        <taxon>Pseudomonadota</taxon>
        <taxon>Alphaproteobacteria</taxon>
        <taxon>Rhodobacterales</taxon>
        <taxon>Paracoccaceae</taxon>
        <taxon>Pseudooceanicola</taxon>
    </lineage>
</organism>
<evidence type="ECO:0000259" key="6">
    <source>
        <dbReference type="PROSITE" id="PS50111"/>
    </source>
</evidence>
<dbReference type="PROSITE" id="PS50885">
    <property type="entry name" value="HAMP"/>
    <property type="match status" value="1"/>
</dbReference>
<evidence type="ECO:0000256" key="4">
    <source>
        <dbReference type="PROSITE-ProRule" id="PRU00284"/>
    </source>
</evidence>
<dbReference type="PANTHER" id="PTHR43531:SF11">
    <property type="entry name" value="METHYL-ACCEPTING CHEMOTAXIS PROTEIN 3"/>
    <property type="match status" value="1"/>
</dbReference>
<feature type="transmembrane region" description="Helical" evidence="5">
    <location>
        <begin position="17"/>
        <end position="36"/>
    </location>
</feature>
<dbReference type="PROSITE" id="PS50111">
    <property type="entry name" value="CHEMOTAXIS_TRANSDUC_2"/>
    <property type="match status" value="1"/>
</dbReference>
<evidence type="ECO:0000256" key="2">
    <source>
        <dbReference type="ARBA" id="ARBA00022500"/>
    </source>
</evidence>
<dbReference type="SUPFAM" id="SSF58104">
    <property type="entry name" value="Methyl-accepting chemotaxis protein (MCP) signaling domain"/>
    <property type="match status" value="1"/>
</dbReference>
<dbReference type="AlphaFoldDB" id="A0A1I1HQT4"/>
<dbReference type="CDD" id="cd11386">
    <property type="entry name" value="MCP_signal"/>
    <property type="match status" value="1"/>
</dbReference>
<evidence type="ECO:0000313" key="8">
    <source>
        <dbReference type="EMBL" id="SFC23370.1"/>
    </source>
</evidence>
<dbReference type="InterPro" id="IPR004090">
    <property type="entry name" value="Chemotax_Me-accpt_rcpt"/>
</dbReference>
<evidence type="ECO:0000256" key="5">
    <source>
        <dbReference type="SAM" id="Phobius"/>
    </source>
</evidence>
<dbReference type="InterPro" id="IPR051310">
    <property type="entry name" value="MCP_chemotaxis"/>
</dbReference>
<keyword evidence="4" id="KW-0807">Transducer</keyword>
<dbReference type="Gene3D" id="1.10.287.950">
    <property type="entry name" value="Methyl-accepting chemotaxis protein"/>
    <property type="match status" value="1"/>
</dbReference>
<proteinExistence type="inferred from homology"/>
<dbReference type="FunFam" id="1.10.287.950:FF:000001">
    <property type="entry name" value="Methyl-accepting chemotaxis sensory transducer"/>
    <property type="match status" value="1"/>
</dbReference>
<dbReference type="InterPro" id="IPR004089">
    <property type="entry name" value="MCPsignal_dom"/>
</dbReference>
<dbReference type="GO" id="GO:0016020">
    <property type="term" value="C:membrane"/>
    <property type="evidence" value="ECO:0007669"/>
    <property type="project" value="UniProtKB-SubCell"/>
</dbReference>
<comment type="similarity">
    <text evidence="3">Belongs to the methyl-accepting chemotaxis (MCP) protein family.</text>
</comment>
<dbReference type="SMART" id="SM00283">
    <property type="entry name" value="MA"/>
    <property type="match status" value="1"/>
</dbReference>
<keyword evidence="9" id="KW-1185">Reference proteome</keyword>
<feature type="domain" description="HAMP" evidence="7">
    <location>
        <begin position="198"/>
        <end position="250"/>
    </location>
</feature>
<evidence type="ECO:0000256" key="1">
    <source>
        <dbReference type="ARBA" id="ARBA00004370"/>
    </source>
</evidence>
<dbReference type="GO" id="GO:0007165">
    <property type="term" value="P:signal transduction"/>
    <property type="evidence" value="ECO:0007669"/>
    <property type="project" value="UniProtKB-KW"/>
</dbReference>
<sequence>MDRTDFEQAQHQAMTRIALGTLAFVPLAPLVAWAVGNAPLPVLLFAALAAGAGYFGSLSGGASGRMMTALGLLGQAMALTAALAGHDWQVDSHMLFFALLAVTMAMADPGVILLGAGVTAAHHAGLSLLMPALIYPSSDLVANLERTAIHGTIVVIETAVLFIAIRQRIAMDADVAAAHDAARQAEAADHQNRAQALAAQRAIVDHLRQAMARLADRDLTAQIDADLGAENNQLRQDFNTAVQELRRTVEIVVTNADLVSTDAGSISAAANDLATRTERQAAGLEEAVSAIQQISASVRSSADAARLANSVVDTARHHAEDSGEVVKRATDAMSAIETSSHAISSITEVIDEIAFQTNLLALNAGVEAARAGENGRGFSVVATEVRALAARSSNSAREIKELIAQSNEQVEAGVQLVRAAGEALSRISGSVSEVSNHVAAIAGSAEEQAGTISAIEGTMQELDNVTQQNAAMFEETSAASVALTQEAQSLNDAVARFNIGSATPHGPSIATTARAEPLRKVVNAPSPAPTGEWSEF</sequence>
<keyword evidence="5" id="KW-1133">Transmembrane helix</keyword>
<dbReference type="EMBL" id="FOLX01000001">
    <property type="protein sequence ID" value="SFC23370.1"/>
    <property type="molecule type" value="Genomic_DNA"/>
</dbReference>
<reference evidence="8 9" key="1">
    <citation type="submission" date="2016-10" db="EMBL/GenBank/DDBJ databases">
        <authorList>
            <person name="de Groot N.N."/>
        </authorList>
    </citation>
    <scope>NUCLEOTIDE SEQUENCE [LARGE SCALE GENOMIC DNA]</scope>
    <source>
        <strain evidence="8 9">DSM 29619</strain>
    </source>
</reference>
<evidence type="ECO:0000259" key="7">
    <source>
        <dbReference type="PROSITE" id="PS50885"/>
    </source>
</evidence>
<dbReference type="Pfam" id="PF00015">
    <property type="entry name" value="MCPsignal"/>
    <property type="match status" value="1"/>
</dbReference>
<feature type="transmembrane region" description="Helical" evidence="5">
    <location>
        <begin position="147"/>
        <end position="165"/>
    </location>
</feature>
<keyword evidence="5" id="KW-0812">Transmembrane</keyword>
<dbReference type="PANTHER" id="PTHR43531">
    <property type="entry name" value="PROTEIN ICFG"/>
    <property type="match status" value="1"/>
</dbReference>
<dbReference type="GO" id="GO:0004888">
    <property type="term" value="F:transmembrane signaling receptor activity"/>
    <property type="evidence" value="ECO:0007669"/>
    <property type="project" value="InterPro"/>
</dbReference>
<feature type="transmembrane region" description="Helical" evidence="5">
    <location>
        <begin position="90"/>
        <end position="107"/>
    </location>
</feature>
<feature type="transmembrane region" description="Helical" evidence="5">
    <location>
        <begin position="66"/>
        <end position="84"/>
    </location>
</feature>
<keyword evidence="5" id="KW-0472">Membrane</keyword>
<gene>
    <name evidence="8" type="ORF">SAMN05421762_0254</name>
</gene>
<accession>A0A1I1HQT4</accession>